<name>A0AAJ1R851_9FLAO</name>
<comment type="caution">
    <text evidence="2">The sequence shown here is derived from an EMBL/GenBank/DDBJ whole genome shotgun (WGS) entry which is preliminary data.</text>
</comment>
<feature type="compositionally biased region" description="Basic and acidic residues" evidence="1">
    <location>
        <begin position="58"/>
        <end position="86"/>
    </location>
</feature>
<protein>
    <submittedName>
        <fullName evidence="2">Uncharacterized protein</fullName>
    </submittedName>
</protein>
<reference evidence="2" key="1">
    <citation type="submission" date="2023-06" db="EMBL/GenBank/DDBJ databases">
        <title>Two Chryseobacterium gambrini strains from China.</title>
        <authorList>
            <person name="Zeng J."/>
            <person name="Wu Y."/>
        </authorList>
    </citation>
    <scope>NUCLEOTIDE SEQUENCE</scope>
    <source>
        <strain evidence="2">SQ219</strain>
    </source>
</reference>
<feature type="non-terminal residue" evidence="2">
    <location>
        <position position="86"/>
    </location>
</feature>
<organism evidence="2 3">
    <name type="scientific">Chryseobacterium gambrini</name>
    <dbReference type="NCBI Taxonomy" id="373672"/>
    <lineage>
        <taxon>Bacteria</taxon>
        <taxon>Pseudomonadati</taxon>
        <taxon>Bacteroidota</taxon>
        <taxon>Flavobacteriia</taxon>
        <taxon>Flavobacteriales</taxon>
        <taxon>Weeksellaceae</taxon>
        <taxon>Chryseobacterium group</taxon>
        <taxon>Chryseobacterium</taxon>
    </lineage>
</organism>
<dbReference type="EMBL" id="JAUHGV010000238">
    <property type="protein sequence ID" value="MDN4015277.1"/>
    <property type="molecule type" value="Genomic_DNA"/>
</dbReference>
<proteinExistence type="predicted"/>
<gene>
    <name evidence="2" type="ORF">QX233_22775</name>
</gene>
<feature type="region of interest" description="Disordered" evidence="1">
    <location>
        <begin position="40"/>
        <end position="86"/>
    </location>
</feature>
<evidence type="ECO:0000313" key="2">
    <source>
        <dbReference type="EMBL" id="MDN4015277.1"/>
    </source>
</evidence>
<accession>A0AAJ1R851</accession>
<dbReference type="Proteomes" id="UP001225933">
    <property type="component" value="Unassembled WGS sequence"/>
</dbReference>
<evidence type="ECO:0000256" key="1">
    <source>
        <dbReference type="SAM" id="MobiDB-lite"/>
    </source>
</evidence>
<dbReference type="RefSeq" id="WP_290343801.1">
    <property type="nucleotide sequence ID" value="NZ_JAUHGV010000238.1"/>
</dbReference>
<dbReference type="AlphaFoldDB" id="A0AAJ1R851"/>
<feature type="region of interest" description="Disordered" evidence="1">
    <location>
        <begin position="1"/>
        <end position="21"/>
    </location>
</feature>
<evidence type="ECO:0000313" key="3">
    <source>
        <dbReference type="Proteomes" id="UP001225933"/>
    </source>
</evidence>
<sequence length="86" mass="9916">QGYGIHQQDAREDQKRYSKSLGSQKVEKILGSLREALNGLRDLGPNGQLPAERATQFRRWDQEDTVKHGNCRDRQTHKENQGEKEV</sequence>
<feature type="non-terminal residue" evidence="2">
    <location>
        <position position="1"/>
    </location>
</feature>